<dbReference type="Proteomes" id="UP001204144">
    <property type="component" value="Unassembled WGS sequence"/>
</dbReference>
<sequence>MNSMKNKLYILIIILLPLLSFGQSSYQKGVEYYKKADYKNAQIAFDSALDEDIEPAYNTLTYRGLCKYYQKQYNEAYEDYNLAVKDLNKLGYTKIGEMPANILKAYGLTLYDRALAQHKRGQYNEAIKDFNFALMYKYSPGDCYYQIANAYYALSDFGKAAENYTLSMPYKPTDYSLYYWRGNAYLSNGKWKQSIADFDFYIKQKPNDPYGYHYRGFSKIMLDNIDEAIEDTQKSIDLNMKDIYLAFRNLGMIYIKLEDCEKAKENFEYAIKLNSNDNFSKNKLETLSVDCGETEEEEVVVKNTPKYSKPTISWVYPAQETIETSENVVTIKACVNSSEKPTMSLYADGVELTSRDFVIVPSKQPDCPYRFEKQVTIPPNANLTNLRFVAKNSGGSVESSRKIYKIKSQNPEAEERRIALLIGNAAYKHKPLNNTLNDVDDMAKKLEGLGFKVIKHKNLKAEEMSMAFIKFGRELASYDVGMFFYAGHGLQNGSGTNFLVPIDAEAIKTDQDFNKYCVEVDELFGQMKKANSKVNIIILDACRDNPLDARNATRGSGSRGLSAPTQNPQGSFIFYAASANQTALEGEGSRNGIFTGELLKFIDKPNLKLEEVVKETSKAVKLKTNDQQKPAWYSEFDGDFYFRH</sequence>
<gene>
    <name evidence="4" type="ORF">EGI31_02755</name>
</gene>
<dbReference type="InterPro" id="IPR001309">
    <property type="entry name" value="Pept_C14_p20"/>
</dbReference>
<accession>A0AAE3KVW2</accession>
<dbReference type="SMART" id="SM00115">
    <property type="entry name" value="CASc"/>
    <property type="match status" value="1"/>
</dbReference>
<evidence type="ECO:0000313" key="4">
    <source>
        <dbReference type="EMBL" id="MCP9761860.1"/>
    </source>
</evidence>
<dbReference type="InterPro" id="IPR015917">
    <property type="entry name" value="Pept_C14A"/>
</dbReference>
<dbReference type="AlphaFoldDB" id="A0AAE3KVW2"/>
<evidence type="ECO:0000256" key="2">
    <source>
        <dbReference type="PROSITE-ProRule" id="PRU00339"/>
    </source>
</evidence>
<comment type="caution">
    <text evidence="4">The sequence shown here is derived from an EMBL/GenBank/DDBJ whole genome shotgun (WGS) entry which is preliminary data.</text>
</comment>
<dbReference type="SUPFAM" id="SSF52129">
    <property type="entry name" value="Caspase-like"/>
    <property type="match status" value="1"/>
</dbReference>
<dbReference type="GO" id="GO:0006508">
    <property type="term" value="P:proteolysis"/>
    <property type="evidence" value="ECO:0007669"/>
    <property type="project" value="InterPro"/>
</dbReference>
<dbReference type="EMBL" id="RJUF01000003">
    <property type="protein sequence ID" value="MCP9761860.1"/>
    <property type="molecule type" value="Genomic_DNA"/>
</dbReference>
<protein>
    <recommendedName>
        <fullName evidence="3">Caspase family p20 domain-containing protein</fullName>
    </recommendedName>
</protein>
<dbReference type="PANTHER" id="PTHR22576:SF37">
    <property type="entry name" value="MUCOSA-ASSOCIATED LYMPHOID TISSUE LYMPHOMA TRANSLOCATION PROTEIN 1"/>
    <property type="match status" value="1"/>
</dbReference>
<dbReference type="SUPFAM" id="SSF48452">
    <property type="entry name" value="TPR-like"/>
    <property type="match status" value="2"/>
</dbReference>
<feature type="domain" description="Caspase family p20" evidence="3">
    <location>
        <begin position="415"/>
        <end position="546"/>
    </location>
</feature>
<dbReference type="PROSITE" id="PS50208">
    <property type="entry name" value="CASPASE_P20"/>
    <property type="match status" value="1"/>
</dbReference>
<keyword evidence="2" id="KW-0802">TPR repeat</keyword>
<comment type="similarity">
    <text evidence="1">Belongs to the peptidase C14A family.</text>
</comment>
<dbReference type="InterPro" id="IPR029030">
    <property type="entry name" value="Caspase-like_dom_sf"/>
</dbReference>
<dbReference type="Pfam" id="PF00656">
    <property type="entry name" value="Peptidase_C14"/>
    <property type="match status" value="1"/>
</dbReference>
<reference evidence="4 5" key="1">
    <citation type="submission" date="2018-11" db="EMBL/GenBank/DDBJ databases">
        <title>Novel bacteria species description.</title>
        <authorList>
            <person name="Han J.-H."/>
        </authorList>
    </citation>
    <scope>NUCLEOTIDE SEQUENCE [LARGE SCALE GENOMIC DNA]</scope>
    <source>
        <strain evidence="4 5">KCTC23259</strain>
    </source>
</reference>
<dbReference type="Pfam" id="PF13181">
    <property type="entry name" value="TPR_8"/>
    <property type="match status" value="1"/>
</dbReference>
<dbReference type="PANTHER" id="PTHR22576">
    <property type="entry name" value="MUCOSA ASSOCIATED LYMPHOID TISSUE LYMPHOMA TRANSLOCATION PROTEIN 1/PARACASPASE"/>
    <property type="match status" value="1"/>
</dbReference>
<keyword evidence="5" id="KW-1185">Reference proteome</keyword>
<dbReference type="InterPro" id="IPR011990">
    <property type="entry name" value="TPR-like_helical_dom_sf"/>
</dbReference>
<feature type="repeat" description="TPR" evidence="2">
    <location>
        <begin position="141"/>
        <end position="174"/>
    </location>
</feature>
<dbReference type="GO" id="GO:0004197">
    <property type="term" value="F:cysteine-type endopeptidase activity"/>
    <property type="evidence" value="ECO:0007669"/>
    <property type="project" value="InterPro"/>
</dbReference>
<dbReference type="PROSITE" id="PS50005">
    <property type="entry name" value="TPR"/>
    <property type="match status" value="3"/>
</dbReference>
<dbReference type="Gene3D" id="3.40.50.1460">
    <property type="match status" value="1"/>
</dbReference>
<organism evidence="4 5">
    <name type="scientific">Lacihabitans soyangensis</name>
    <dbReference type="NCBI Taxonomy" id="869394"/>
    <lineage>
        <taxon>Bacteria</taxon>
        <taxon>Pseudomonadati</taxon>
        <taxon>Bacteroidota</taxon>
        <taxon>Cytophagia</taxon>
        <taxon>Cytophagales</taxon>
        <taxon>Leadbetterellaceae</taxon>
        <taxon>Lacihabitans</taxon>
    </lineage>
</organism>
<evidence type="ECO:0000313" key="5">
    <source>
        <dbReference type="Proteomes" id="UP001204144"/>
    </source>
</evidence>
<dbReference type="InterPro" id="IPR019734">
    <property type="entry name" value="TPR_rpt"/>
</dbReference>
<feature type="repeat" description="TPR" evidence="2">
    <location>
        <begin position="244"/>
        <end position="277"/>
    </location>
</feature>
<dbReference type="Gene3D" id="1.25.40.10">
    <property type="entry name" value="Tetratricopeptide repeat domain"/>
    <property type="match status" value="3"/>
</dbReference>
<proteinExistence type="inferred from homology"/>
<feature type="repeat" description="TPR" evidence="2">
    <location>
        <begin position="175"/>
        <end position="208"/>
    </location>
</feature>
<dbReference type="InterPro" id="IPR052039">
    <property type="entry name" value="Caspase-related_regulators"/>
</dbReference>
<evidence type="ECO:0000256" key="1">
    <source>
        <dbReference type="ARBA" id="ARBA00010134"/>
    </source>
</evidence>
<dbReference type="Pfam" id="PF13432">
    <property type="entry name" value="TPR_16"/>
    <property type="match status" value="1"/>
</dbReference>
<dbReference type="SMART" id="SM00028">
    <property type="entry name" value="TPR"/>
    <property type="match status" value="7"/>
</dbReference>
<name>A0AAE3KVW2_9BACT</name>
<dbReference type="InterPro" id="IPR011600">
    <property type="entry name" value="Pept_C14_caspase"/>
</dbReference>
<evidence type="ECO:0000259" key="3">
    <source>
        <dbReference type="PROSITE" id="PS50208"/>
    </source>
</evidence>